<feature type="transmembrane region" description="Helical" evidence="12">
    <location>
        <begin position="227"/>
        <end position="248"/>
    </location>
</feature>
<gene>
    <name evidence="15" type="primary">LOC102386638</name>
</gene>
<dbReference type="GeneID" id="102386638"/>
<dbReference type="InterPro" id="IPR000276">
    <property type="entry name" value="GPCR_Rhodpsn"/>
</dbReference>
<evidence type="ECO:0000256" key="2">
    <source>
        <dbReference type="ARBA" id="ARBA00010663"/>
    </source>
</evidence>
<feature type="transmembrane region" description="Helical" evidence="12">
    <location>
        <begin position="299"/>
        <end position="319"/>
    </location>
</feature>
<keyword evidence="9 11" id="KW-0675">Receptor</keyword>
<evidence type="ECO:0000256" key="1">
    <source>
        <dbReference type="ARBA" id="ARBA00004651"/>
    </source>
</evidence>
<keyword evidence="14" id="KW-1185">Reference proteome</keyword>
<dbReference type="InParanoid" id="A0A1U7SU49"/>
<dbReference type="PRINTS" id="PR00237">
    <property type="entry name" value="GPCRRHODOPSN"/>
</dbReference>
<dbReference type="CDD" id="cd15232">
    <property type="entry name" value="7tmA_OR13-like"/>
    <property type="match status" value="1"/>
</dbReference>
<evidence type="ECO:0000313" key="14">
    <source>
        <dbReference type="Proteomes" id="UP000189705"/>
    </source>
</evidence>
<keyword evidence="12" id="KW-0716">Sensory transduction</keyword>
<accession>A0A1U7SU49</accession>
<reference evidence="15" key="1">
    <citation type="submission" date="2025-08" db="UniProtKB">
        <authorList>
            <consortium name="RefSeq"/>
        </authorList>
    </citation>
    <scope>IDENTIFICATION</scope>
</reference>
<evidence type="ECO:0000259" key="13">
    <source>
        <dbReference type="PROSITE" id="PS50262"/>
    </source>
</evidence>
<protein>
    <recommendedName>
        <fullName evidence="12">Olfactory receptor</fullName>
    </recommendedName>
</protein>
<evidence type="ECO:0000256" key="9">
    <source>
        <dbReference type="ARBA" id="ARBA00023170"/>
    </source>
</evidence>
<sequence>MPEKIVEQVLKEYIVKHISLDPTNALLLLAINNTRVSEFIMEGLFGFPHLHGLFFGVILCLFMAAVQGNSLIILAIVFHPPLHKPMYFFIANLAVLDIFCTSSVLPKMMQYLILGKKSISFNDCLAQLFSFTFSAATELVLLSTMAFDRYMAICHPLHYVTIMTKRMCIILAVCTWALGAINSFVHTLLMLPLDFCGPNLIQHFFCEIQSLLALSCSSTYLNQVMAFMANIFLAMLNFFLITMSYGFIIRSILKIQSSEGKQRAFSTCSSHLVVVGLYYSTIIYTYIRPPSSYSLENDKMVAILYTLVTPVLNPLIYSLRNKEVKVAFRKVLAVCKRNSS</sequence>
<evidence type="ECO:0000256" key="3">
    <source>
        <dbReference type="ARBA" id="ARBA00022475"/>
    </source>
</evidence>
<dbReference type="PRINTS" id="PR00245">
    <property type="entry name" value="OLFACTORYR"/>
</dbReference>
<comment type="similarity">
    <text evidence="2 11">Belongs to the G-protein coupled receptor 1 family.</text>
</comment>
<evidence type="ECO:0000256" key="7">
    <source>
        <dbReference type="ARBA" id="ARBA00023040"/>
    </source>
</evidence>
<keyword evidence="4 11" id="KW-0812">Transmembrane</keyword>
<keyword evidence="10 11" id="KW-0807">Transducer</keyword>
<feature type="transmembrane region" description="Helical" evidence="12">
    <location>
        <begin position="168"/>
        <end position="189"/>
    </location>
</feature>
<dbReference type="RefSeq" id="XP_006038036.3">
    <property type="nucleotide sequence ID" value="XM_006037974.3"/>
</dbReference>
<feature type="transmembrane region" description="Helical" evidence="12">
    <location>
        <begin position="125"/>
        <end position="147"/>
    </location>
</feature>
<keyword evidence="7 11" id="KW-0297">G-protein coupled receptor</keyword>
<evidence type="ECO:0000256" key="10">
    <source>
        <dbReference type="ARBA" id="ARBA00023224"/>
    </source>
</evidence>
<dbReference type="InterPro" id="IPR050516">
    <property type="entry name" value="Olfactory_GPCR"/>
</dbReference>
<keyword evidence="3 12" id="KW-1003">Cell membrane</keyword>
<dbReference type="PROSITE" id="PS00237">
    <property type="entry name" value="G_PROTEIN_RECEP_F1_1"/>
    <property type="match status" value="1"/>
</dbReference>
<evidence type="ECO:0000256" key="5">
    <source>
        <dbReference type="ARBA" id="ARBA00022725"/>
    </source>
</evidence>
<dbReference type="Proteomes" id="UP000189705">
    <property type="component" value="Unplaced"/>
</dbReference>
<evidence type="ECO:0000256" key="11">
    <source>
        <dbReference type="RuleBase" id="RU000688"/>
    </source>
</evidence>
<evidence type="ECO:0000256" key="6">
    <source>
        <dbReference type="ARBA" id="ARBA00022989"/>
    </source>
</evidence>
<dbReference type="FunFam" id="1.20.1070.10:FF:000015">
    <property type="entry name" value="Olfactory receptor"/>
    <property type="match status" value="1"/>
</dbReference>
<feature type="domain" description="G-protein coupled receptors family 1 profile" evidence="13">
    <location>
        <begin position="68"/>
        <end position="317"/>
    </location>
</feature>
<organism evidence="14 15">
    <name type="scientific">Alligator sinensis</name>
    <name type="common">Chinese alligator</name>
    <dbReference type="NCBI Taxonomy" id="38654"/>
    <lineage>
        <taxon>Eukaryota</taxon>
        <taxon>Metazoa</taxon>
        <taxon>Chordata</taxon>
        <taxon>Craniata</taxon>
        <taxon>Vertebrata</taxon>
        <taxon>Euteleostomi</taxon>
        <taxon>Archelosauria</taxon>
        <taxon>Archosauria</taxon>
        <taxon>Crocodylia</taxon>
        <taxon>Alligatoridae</taxon>
        <taxon>Alligatorinae</taxon>
        <taxon>Alligator</taxon>
    </lineage>
</organism>
<dbReference type="GO" id="GO:0004984">
    <property type="term" value="F:olfactory receptor activity"/>
    <property type="evidence" value="ECO:0007669"/>
    <property type="project" value="InterPro"/>
</dbReference>
<dbReference type="InterPro" id="IPR017452">
    <property type="entry name" value="GPCR_Rhodpsn_7TM"/>
</dbReference>
<keyword evidence="8 12" id="KW-0472">Membrane</keyword>
<dbReference type="Gene3D" id="1.20.1070.10">
    <property type="entry name" value="Rhodopsin 7-helix transmembrane proteins"/>
    <property type="match status" value="1"/>
</dbReference>
<dbReference type="Pfam" id="PF13853">
    <property type="entry name" value="7tm_4"/>
    <property type="match status" value="1"/>
</dbReference>
<name>A0A1U7SU49_ALLSI</name>
<feature type="transmembrane region" description="Helical" evidence="12">
    <location>
        <begin position="269"/>
        <end position="287"/>
    </location>
</feature>
<feature type="transmembrane region" description="Helical" evidence="12">
    <location>
        <begin position="85"/>
        <end position="105"/>
    </location>
</feature>
<evidence type="ECO:0000313" key="15">
    <source>
        <dbReference type="RefSeq" id="XP_006038036.3"/>
    </source>
</evidence>
<dbReference type="InterPro" id="IPR000725">
    <property type="entry name" value="Olfact_rcpt"/>
</dbReference>
<dbReference type="PANTHER" id="PTHR26452">
    <property type="entry name" value="OLFACTORY RECEPTOR"/>
    <property type="match status" value="1"/>
</dbReference>
<dbReference type="FunFam" id="1.10.1220.70:FF:000001">
    <property type="entry name" value="Olfactory receptor"/>
    <property type="match status" value="1"/>
</dbReference>
<dbReference type="SUPFAM" id="SSF81321">
    <property type="entry name" value="Family A G protein-coupled receptor-like"/>
    <property type="match status" value="1"/>
</dbReference>
<evidence type="ECO:0000256" key="4">
    <source>
        <dbReference type="ARBA" id="ARBA00022692"/>
    </source>
</evidence>
<proteinExistence type="inferred from homology"/>
<evidence type="ECO:0000256" key="12">
    <source>
        <dbReference type="RuleBase" id="RU363047"/>
    </source>
</evidence>
<comment type="subcellular location">
    <subcellularLocation>
        <location evidence="1 12">Cell membrane</location>
        <topology evidence="1 12">Multi-pass membrane protein</topology>
    </subcellularLocation>
</comment>
<dbReference type="PROSITE" id="PS50262">
    <property type="entry name" value="G_PROTEIN_RECEP_F1_2"/>
    <property type="match status" value="1"/>
</dbReference>
<keyword evidence="5 12" id="KW-0552">Olfaction</keyword>
<feature type="transmembrane region" description="Helical" evidence="12">
    <location>
        <begin position="53"/>
        <end position="78"/>
    </location>
</feature>
<dbReference type="GO" id="GO:0005886">
    <property type="term" value="C:plasma membrane"/>
    <property type="evidence" value="ECO:0007669"/>
    <property type="project" value="UniProtKB-SubCell"/>
</dbReference>
<evidence type="ECO:0000256" key="8">
    <source>
        <dbReference type="ARBA" id="ARBA00023136"/>
    </source>
</evidence>
<keyword evidence="6 12" id="KW-1133">Transmembrane helix</keyword>
<dbReference type="AlphaFoldDB" id="A0A1U7SU49"/>
<dbReference type="KEGG" id="asn:102386638"/>
<dbReference type="GO" id="GO:0004930">
    <property type="term" value="F:G protein-coupled receptor activity"/>
    <property type="evidence" value="ECO:0007669"/>
    <property type="project" value="UniProtKB-KW"/>
</dbReference>